<feature type="domain" description="EF-hand" evidence="3">
    <location>
        <begin position="11"/>
        <end position="46"/>
    </location>
</feature>
<name>A0A2G5BA33_COERN</name>
<dbReference type="Pfam" id="PF13499">
    <property type="entry name" value="EF-hand_7"/>
    <property type="match status" value="1"/>
</dbReference>
<evidence type="ECO:0000256" key="2">
    <source>
        <dbReference type="ARBA" id="ARBA00022837"/>
    </source>
</evidence>
<dbReference type="PANTHER" id="PTHR23048:SF0">
    <property type="entry name" value="CALMODULIN LIKE 3"/>
    <property type="match status" value="1"/>
</dbReference>
<dbReference type="SUPFAM" id="SSF47473">
    <property type="entry name" value="EF-hand"/>
    <property type="match status" value="1"/>
</dbReference>
<dbReference type="InterPro" id="IPR011992">
    <property type="entry name" value="EF-hand-dom_pair"/>
</dbReference>
<dbReference type="InterPro" id="IPR002048">
    <property type="entry name" value="EF_hand_dom"/>
</dbReference>
<evidence type="ECO:0000313" key="4">
    <source>
        <dbReference type="EMBL" id="PIA15871.1"/>
    </source>
</evidence>
<evidence type="ECO:0000259" key="3">
    <source>
        <dbReference type="PROSITE" id="PS50222"/>
    </source>
</evidence>
<dbReference type="PANTHER" id="PTHR23048">
    <property type="entry name" value="MYOSIN LIGHT CHAIN 1, 3"/>
    <property type="match status" value="1"/>
</dbReference>
<protein>
    <submittedName>
        <fullName evidence="4">EF-hand</fullName>
    </submittedName>
</protein>
<reference evidence="4 5" key="1">
    <citation type="journal article" date="2015" name="Genome Biol. Evol.">
        <title>Phylogenomic analyses indicate that early fungi evolved digesting cell walls of algal ancestors of land plants.</title>
        <authorList>
            <person name="Chang Y."/>
            <person name="Wang S."/>
            <person name="Sekimoto S."/>
            <person name="Aerts A.L."/>
            <person name="Choi C."/>
            <person name="Clum A."/>
            <person name="LaButti K.M."/>
            <person name="Lindquist E.A."/>
            <person name="Yee Ngan C."/>
            <person name="Ohm R.A."/>
            <person name="Salamov A.A."/>
            <person name="Grigoriev I.V."/>
            <person name="Spatafora J.W."/>
            <person name="Berbee M.L."/>
        </authorList>
    </citation>
    <scope>NUCLEOTIDE SEQUENCE [LARGE SCALE GENOMIC DNA]</scope>
    <source>
        <strain evidence="4 5">NRRL 1564</strain>
    </source>
</reference>
<dbReference type="AlphaFoldDB" id="A0A2G5BA33"/>
<dbReference type="OrthoDB" id="26525at2759"/>
<keyword evidence="5" id="KW-1185">Reference proteome</keyword>
<dbReference type="Gene3D" id="1.10.238.10">
    <property type="entry name" value="EF-hand"/>
    <property type="match status" value="2"/>
</dbReference>
<dbReference type="InterPro" id="IPR018247">
    <property type="entry name" value="EF_Hand_1_Ca_BS"/>
</dbReference>
<proteinExistence type="predicted"/>
<dbReference type="Pfam" id="PF14658">
    <property type="entry name" value="EF-hand_9"/>
    <property type="match status" value="1"/>
</dbReference>
<evidence type="ECO:0000313" key="5">
    <source>
        <dbReference type="Proteomes" id="UP000242474"/>
    </source>
</evidence>
<organism evidence="4 5">
    <name type="scientific">Coemansia reversa (strain ATCC 12441 / NRRL 1564)</name>
    <dbReference type="NCBI Taxonomy" id="763665"/>
    <lineage>
        <taxon>Eukaryota</taxon>
        <taxon>Fungi</taxon>
        <taxon>Fungi incertae sedis</taxon>
        <taxon>Zoopagomycota</taxon>
        <taxon>Kickxellomycotina</taxon>
        <taxon>Kickxellomycetes</taxon>
        <taxon>Kickxellales</taxon>
        <taxon>Kickxellaceae</taxon>
        <taxon>Coemansia</taxon>
    </lineage>
</organism>
<dbReference type="SMART" id="SM00054">
    <property type="entry name" value="EFh"/>
    <property type="match status" value="3"/>
</dbReference>
<dbReference type="EMBL" id="KZ303503">
    <property type="protein sequence ID" value="PIA15871.1"/>
    <property type="molecule type" value="Genomic_DNA"/>
</dbReference>
<accession>A0A2G5BA33</accession>
<dbReference type="InterPro" id="IPR039508">
    <property type="entry name" value="KASH5_EF-hand-like_dom"/>
</dbReference>
<dbReference type="GO" id="GO:0005509">
    <property type="term" value="F:calcium ion binding"/>
    <property type="evidence" value="ECO:0007669"/>
    <property type="project" value="InterPro"/>
</dbReference>
<dbReference type="CDD" id="cd00051">
    <property type="entry name" value="EFh"/>
    <property type="match status" value="2"/>
</dbReference>
<dbReference type="Proteomes" id="UP000242474">
    <property type="component" value="Unassembled WGS sequence"/>
</dbReference>
<gene>
    <name evidence="4" type="ORF">COEREDRAFT_81604</name>
</gene>
<feature type="domain" description="EF-hand" evidence="3">
    <location>
        <begin position="90"/>
        <end position="125"/>
    </location>
</feature>
<dbReference type="FunFam" id="1.10.238.10:FF:000178">
    <property type="entry name" value="Calmodulin-2 A"/>
    <property type="match status" value="1"/>
</dbReference>
<keyword evidence="2" id="KW-0106">Calcium</keyword>
<dbReference type="STRING" id="763665.A0A2G5BA33"/>
<keyword evidence="1" id="KW-0677">Repeat</keyword>
<dbReference type="InterPro" id="IPR050230">
    <property type="entry name" value="CALM/Myosin/TropC-like"/>
</dbReference>
<dbReference type="PROSITE" id="PS50222">
    <property type="entry name" value="EF_HAND_2"/>
    <property type="match status" value="2"/>
</dbReference>
<sequence>MSNTDATPTPEQLSEFKEAFVLFDRRGNGEVPLPSVGTLLRALGQNPTEAEVQKITSDINPSGEAEGVNFDDFVKIVMRPGGFNSANSEASFNEFVQAFQVFDRDGNGFISGGELRYVLTSLGEALSDAEVDELLKGVPMDKHGNINYEELVRTLISA</sequence>
<dbReference type="GO" id="GO:1903475">
    <property type="term" value="P:mitotic actomyosin contractile ring assembly"/>
    <property type="evidence" value="ECO:0007669"/>
    <property type="project" value="TreeGrafter"/>
</dbReference>
<evidence type="ECO:0000256" key="1">
    <source>
        <dbReference type="ARBA" id="ARBA00022737"/>
    </source>
</evidence>
<dbReference type="PROSITE" id="PS00018">
    <property type="entry name" value="EF_HAND_1"/>
    <property type="match status" value="1"/>
</dbReference>
<dbReference type="GO" id="GO:0016460">
    <property type="term" value="C:myosin II complex"/>
    <property type="evidence" value="ECO:0007669"/>
    <property type="project" value="TreeGrafter"/>
</dbReference>